<protein>
    <submittedName>
        <fullName evidence="1">Uncharacterized protein</fullName>
    </submittedName>
</protein>
<evidence type="ECO:0000313" key="1">
    <source>
        <dbReference type="EMBL" id="KAI4806087.1"/>
    </source>
</evidence>
<sequence>MIMGLYQGLQFNSCDFNLAVKPRLTELIDSSTDPHSFTKLFVALAPMASQEIRDGLENTALLLADELTPHQALAVAEALQYIQSRNLNLLNKIASVIQRNLHVYKPVEVTRFIQALFQLKYQNPELYAKLRQILLKFMLRSVQPYEVTMLIRVLSMLPCQRLEEGVISRVEAIVTQCKLNDLNTISIAVAKWLRNDPSYRHNTSSKCVRLLQTLNRCGRERLQKADRLDLLLEELKYTTGEWFEEMLLDETMVTLKRMMDQIHWTNVPALCHFLTKINHFCPPLLDRIATVAIKDIDKIHHWGIYATILPFSVLNYDSANELYDASIQCVTAHISTFEPHMLVLLGYTLALADYFPEALVREIFSIEFLGKLDAELENLSDALTMRARLRLMELNRAVCLECPEYQVPWFHENYCQQFQKQGTVTASPMQQQIHNMLGEVLGGINCVRVAVVTPYFYTVDFECVLDKRLQPLPYSEPSTLQISDRGKVHWGTSSEDTTRDVLPPGAQRVAVNFLDSKSFCKNSHHLRGNALMKKRHLEILGYLVVQVPHFEWNSMELSTPNAWKEYLKKNLFGQLSS</sequence>
<name>A0ACB9W0X2_CHAAC</name>
<evidence type="ECO:0000313" key="2">
    <source>
        <dbReference type="Proteomes" id="UP001057452"/>
    </source>
</evidence>
<organism evidence="1 2">
    <name type="scientific">Chaenocephalus aceratus</name>
    <name type="common">Blackfin icefish</name>
    <name type="synonym">Chaenichthys aceratus</name>
    <dbReference type="NCBI Taxonomy" id="36190"/>
    <lineage>
        <taxon>Eukaryota</taxon>
        <taxon>Metazoa</taxon>
        <taxon>Chordata</taxon>
        <taxon>Craniata</taxon>
        <taxon>Vertebrata</taxon>
        <taxon>Euteleostomi</taxon>
        <taxon>Actinopterygii</taxon>
        <taxon>Neopterygii</taxon>
        <taxon>Teleostei</taxon>
        <taxon>Neoteleostei</taxon>
        <taxon>Acanthomorphata</taxon>
        <taxon>Eupercaria</taxon>
        <taxon>Perciformes</taxon>
        <taxon>Notothenioidei</taxon>
        <taxon>Channichthyidae</taxon>
        <taxon>Chaenocephalus</taxon>
    </lineage>
</organism>
<dbReference type="Proteomes" id="UP001057452">
    <property type="component" value="Chromosome 21"/>
</dbReference>
<keyword evidence="2" id="KW-1185">Reference proteome</keyword>
<dbReference type="EMBL" id="CM043805">
    <property type="protein sequence ID" value="KAI4806087.1"/>
    <property type="molecule type" value="Genomic_DNA"/>
</dbReference>
<comment type="caution">
    <text evidence="1">The sequence shown here is derived from an EMBL/GenBank/DDBJ whole genome shotgun (WGS) entry which is preliminary data.</text>
</comment>
<accession>A0ACB9W0X2</accession>
<proteinExistence type="predicted"/>
<reference evidence="1" key="1">
    <citation type="submission" date="2022-05" db="EMBL/GenBank/DDBJ databases">
        <title>Chromosome-level genome of Chaenocephalus aceratus.</title>
        <authorList>
            <person name="Park H."/>
        </authorList>
    </citation>
    <scope>NUCLEOTIDE SEQUENCE</scope>
    <source>
        <strain evidence="1">KU_202001</strain>
    </source>
</reference>
<gene>
    <name evidence="1" type="ORF">KUCAC02_010671</name>
</gene>